<dbReference type="AlphaFoldDB" id="A0A9Q1ILT0"/>
<sequence>MAGLAERGGGGSGPSQQQRESRSDAVHAASDSLSGGIDGCESGNSVYSQSGEPEQDRWREMLGVWGSGLGVGRRVER</sequence>
<evidence type="ECO:0000313" key="3">
    <source>
        <dbReference type="Proteomes" id="UP001152622"/>
    </source>
</evidence>
<feature type="region of interest" description="Disordered" evidence="1">
    <location>
        <begin position="1"/>
        <end position="63"/>
    </location>
</feature>
<dbReference type="Proteomes" id="UP001152622">
    <property type="component" value="Chromosome 13"/>
</dbReference>
<accession>A0A9Q1ILT0</accession>
<keyword evidence="3" id="KW-1185">Reference proteome</keyword>
<feature type="compositionally biased region" description="Gly residues" evidence="1">
    <location>
        <begin position="1"/>
        <end position="13"/>
    </location>
</feature>
<evidence type="ECO:0000256" key="1">
    <source>
        <dbReference type="SAM" id="MobiDB-lite"/>
    </source>
</evidence>
<proteinExistence type="predicted"/>
<name>A0A9Q1ILT0_SYNKA</name>
<evidence type="ECO:0000313" key="2">
    <source>
        <dbReference type="EMBL" id="KAJ8344337.1"/>
    </source>
</evidence>
<gene>
    <name evidence="2" type="ORF">SKAU_G00316660</name>
</gene>
<reference evidence="2" key="1">
    <citation type="journal article" date="2023" name="Science">
        <title>Genome structures resolve the early diversification of teleost fishes.</title>
        <authorList>
            <person name="Parey E."/>
            <person name="Louis A."/>
            <person name="Montfort J."/>
            <person name="Bouchez O."/>
            <person name="Roques C."/>
            <person name="Iampietro C."/>
            <person name="Lluch J."/>
            <person name="Castinel A."/>
            <person name="Donnadieu C."/>
            <person name="Desvignes T."/>
            <person name="Floi Bucao C."/>
            <person name="Jouanno E."/>
            <person name="Wen M."/>
            <person name="Mejri S."/>
            <person name="Dirks R."/>
            <person name="Jansen H."/>
            <person name="Henkel C."/>
            <person name="Chen W.J."/>
            <person name="Zahm M."/>
            <person name="Cabau C."/>
            <person name="Klopp C."/>
            <person name="Thompson A.W."/>
            <person name="Robinson-Rechavi M."/>
            <person name="Braasch I."/>
            <person name="Lecointre G."/>
            <person name="Bobe J."/>
            <person name="Postlethwait J.H."/>
            <person name="Berthelot C."/>
            <person name="Roest Crollius H."/>
            <person name="Guiguen Y."/>
        </authorList>
    </citation>
    <scope>NUCLEOTIDE SEQUENCE</scope>
    <source>
        <strain evidence="2">WJC10195</strain>
    </source>
</reference>
<dbReference type="EMBL" id="JAINUF010000013">
    <property type="protein sequence ID" value="KAJ8344337.1"/>
    <property type="molecule type" value="Genomic_DNA"/>
</dbReference>
<protein>
    <submittedName>
        <fullName evidence="2">Uncharacterized protein</fullName>
    </submittedName>
</protein>
<organism evidence="2 3">
    <name type="scientific">Synaphobranchus kaupii</name>
    <name type="common">Kaup's arrowtooth eel</name>
    <dbReference type="NCBI Taxonomy" id="118154"/>
    <lineage>
        <taxon>Eukaryota</taxon>
        <taxon>Metazoa</taxon>
        <taxon>Chordata</taxon>
        <taxon>Craniata</taxon>
        <taxon>Vertebrata</taxon>
        <taxon>Euteleostomi</taxon>
        <taxon>Actinopterygii</taxon>
        <taxon>Neopterygii</taxon>
        <taxon>Teleostei</taxon>
        <taxon>Anguilliformes</taxon>
        <taxon>Synaphobranchidae</taxon>
        <taxon>Synaphobranchus</taxon>
    </lineage>
</organism>
<feature type="compositionally biased region" description="Polar residues" evidence="1">
    <location>
        <begin position="42"/>
        <end position="52"/>
    </location>
</feature>
<comment type="caution">
    <text evidence="2">The sequence shown here is derived from an EMBL/GenBank/DDBJ whole genome shotgun (WGS) entry which is preliminary data.</text>
</comment>